<evidence type="ECO:0000259" key="1">
    <source>
        <dbReference type="PROSITE" id="PS50011"/>
    </source>
</evidence>
<protein>
    <recommendedName>
        <fullName evidence="1">Protein kinase domain-containing protein</fullName>
    </recommendedName>
</protein>
<dbReference type="InterPro" id="IPR008266">
    <property type="entry name" value="Tyr_kinase_AS"/>
</dbReference>
<dbReference type="GO" id="GO:0004715">
    <property type="term" value="F:non-membrane spanning protein tyrosine kinase activity"/>
    <property type="evidence" value="ECO:0007669"/>
    <property type="project" value="TreeGrafter"/>
</dbReference>
<dbReference type="InterPro" id="IPR011009">
    <property type="entry name" value="Kinase-like_dom_sf"/>
</dbReference>
<name>A0A0B7AC98_9EUPU</name>
<feature type="domain" description="Protein kinase" evidence="1">
    <location>
        <begin position="869"/>
        <end position="1164"/>
    </location>
</feature>
<dbReference type="InterPro" id="IPR020635">
    <property type="entry name" value="Tyr_kinase_cat_dom"/>
</dbReference>
<evidence type="ECO:0000313" key="2">
    <source>
        <dbReference type="EMBL" id="CEK77570.1"/>
    </source>
</evidence>
<dbReference type="Gene3D" id="1.10.510.10">
    <property type="entry name" value="Transferase(Phosphotransferase) domain 1"/>
    <property type="match status" value="2"/>
</dbReference>
<dbReference type="GO" id="GO:0005524">
    <property type="term" value="F:ATP binding"/>
    <property type="evidence" value="ECO:0007669"/>
    <property type="project" value="InterPro"/>
</dbReference>
<reference evidence="2" key="1">
    <citation type="submission" date="2014-12" db="EMBL/GenBank/DDBJ databases">
        <title>Insight into the proteome of Arion vulgaris.</title>
        <authorList>
            <person name="Aradska J."/>
            <person name="Bulat T."/>
            <person name="Smidak R."/>
            <person name="Sarate P."/>
            <person name="Gangsoo J."/>
            <person name="Sialana F."/>
            <person name="Bilban M."/>
            <person name="Lubec G."/>
        </authorList>
    </citation>
    <scope>NUCLEOTIDE SEQUENCE</scope>
    <source>
        <tissue evidence="2">Skin</tissue>
    </source>
</reference>
<dbReference type="InterPro" id="IPR051286">
    <property type="entry name" value="JAK"/>
</dbReference>
<dbReference type="PROSITE" id="PS50011">
    <property type="entry name" value="PROTEIN_KINASE_DOM"/>
    <property type="match status" value="2"/>
</dbReference>
<gene>
    <name evidence="2" type="primary">ORF105522</name>
</gene>
<dbReference type="SMART" id="SM00219">
    <property type="entry name" value="TyrKc"/>
    <property type="match status" value="1"/>
</dbReference>
<dbReference type="Pfam" id="PF07714">
    <property type="entry name" value="PK_Tyr_Ser-Thr"/>
    <property type="match status" value="2"/>
</dbReference>
<dbReference type="GO" id="GO:0007259">
    <property type="term" value="P:cell surface receptor signaling pathway via JAK-STAT"/>
    <property type="evidence" value="ECO:0007669"/>
    <property type="project" value="TreeGrafter"/>
</dbReference>
<dbReference type="CDD" id="cd00192">
    <property type="entry name" value="PTKc"/>
    <property type="match status" value="1"/>
</dbReference>
<dbReference type="InterPro" id="IPR001245">
    <property type="entry name" value="Ser-Thr/Tyr_kinase_cat_dom"/>
</dbReference>
<dbReference type="PANTHER" id="PTHR45807:SF7">
    <property type="entry name" value="TYROSINE-PROTEIN KINASE HOPSCOTCH"/>
    <property type="match status" value="1"/>
</dbReference>
<organism evidence="2">
    <name type="scientific">Arion vulgaris</name>
    <dbReference type="NCBI Taxonomy" id="1028688"/>
    <lineage>
        <taxon>Eukaryota</taxon>
        <taxon>Metazoa</taxon>
        <taxon>Spiralia</taxon>
        <taxon>Lophotrochozoa</taxon>
        <taxon>Mollusca</taxon>
        <taxon>Gastropoda</taxon>
        <taxon>Heterobranchia</taxon>
        <taxon>Euthyneura</taxon>
        <taxon>Panpulmonata</taxon>
        <taxon>Eupulmonata</taxon>
        <taxon>Stylommatophora</taxon>
        <taxon>Helicina</taxon>
        <taxon>Arionoidea</taxon>
        <taxon>Arionidae</taxon>
        <taxon>Arion</taxon>
    </lineage>
</organism>
<dbReference type="GO" id="GO:0005126">
    <property type="term" value="F:cytokine receptor binding"/>
    <property type="evidence" value="ECO:0007669"/>
    <property type="project" value="TreeGrafter"/>
</dbReference>
<dbReference type="GO" id="GO:0030154">
    <property type="term" value="P:cell differentiation"/>
    <property type="evidence" value="ECO:0007669"/>
    <property type="project" value="TreeGrafter"/>
</dbReference>
<dbReference type="PANTHER" id="PTHR45807">
    <property type="entry name" value="TYROSINE-PROTEIN KINASE HOPSCOTCH"/>
    <property type="match status" value="1"/>
</dbReference>
<dbReference type="InterPro" id="IPR000719">
    <property type="entry name" value="Prot_kinase_dom"/>
</dbReference>
<proteinExistence type="predicted"/>
<accession>A0A0B7AC98</accession>
<dbReference type="GO" id="GO:0005829">
    <property type="term" value="C:cytosol"/>
    <property type="evidence" value="ECO:0007669"/>
    <property type="project" value="TreeGrafter"/>
</dbReference>
<feature type="domain" description="Protein kinase" evidence="1">
    <location>
        <begin position="447"/>
        <end position="807"/>
    </location>
</feature>
<dbReference type="EMBL" id="HACG01030705">
    <property type="protein sequence ID" value="CEK77570.1"/>
    <property type="molecule type" value="Transcribed_RNA"/>
</dbReference>
<dbReference type="GO" id="GO:0035556">
    <property type="term" value="P:intracellular signal transduction"/>
    <property type="evidence" value="ECO:0007669"/>
    <property type="project" value="TreeGrafter"/>
</dbReference>
<dbReference type="PROSITE" id="PS00109">
    <property type="entry name" value="PROTEIN_KINASE_TYR"/>
    <property type="match status" value="1"/>
</dbReference>
<dbReference type="GO" id="GO:0019221">
    <property type="term" value="P:cytokine-mediated signaling pathway"/>
    <property type="evidence" value="ECO:0007669"/>
    <property type="project" value="TreeGrafter"/>
</dbReference>
<dbReference type="AlphaFoldDB" id="A0A0B7AC98"/>
<sequence length="1173" mass="135548">MAANNSHSNTNNNIVSADESILIHFCGGIPSKQVPTNIDTILTCEKVLEICINYIQYIVYGREKIGQIYGQKYLPTFGLVACPEEVIWIPLNHIFKKNTEKERKYKLRVRFRPPADQFHDNIMCEYLFLQTMDDFLMGPLGKDPELESKTLFGLLQIAFMIPTTLPLNSATLVDEKFKSRNFKVWNFTKFISREVARRFISQPLVDHFWVYKTIKERIHKYKRHSPPVPLGYYKKELYRLLMEAVPKYCFEEYRVSTVTVKGIEMSSVNLCLYKENGMLDGLYYGEQYQCSLKDIYTIKLNKPKDLSDKKWQVMIDVCNGPPKILLFEEEGLAESFITMIQGYFKLCVRYDTCLCRELQTTGSRISTELKSFGPIGRHTAESYLEDSLSVTETTIGWFLIHESLTNFGQYEAVCRFKINQSERQSDSMNAKKLIKSGIIEYLDATEFRLKMDGIEKTFGNCIELRRHLTNEFGQQVCPRNLSRVADIHDDFQVEEDYYGCDTSQEDVKSTVSISLPIIKDDLTDMILIPDKNPLVLKYEVYFKTEKMMLVELQSEEGAYAKSFREGFEKLIKWYRIKDSCFLKFYNLVLDPQFSVLMEYVPDKDVLTYVCNKSPTVAQMVHIMDQIIKILIITERAKIFHGNLRLRKFMVFPSQNADFVTIKLGDPGISSYFDTLSLEYKGNVERTPWLSPERRTNLRKITSESEVYAVGTTFCELLYRNDQFHELLNLGTNQNIQTYLDKNKQLPQPAFLAESCVESITDDPEGKSYVPEAKDVLNIVWKICLRCWAEDETDRPTTTDLLNDMKELKDKADAIEADTIFETIQNVAYDIGIPKQKNERKGNGQKRAELTKLFHKHLQNKYLAESCIDLNYIKKMGSGHFGSVWEGRVRAPETDLQQLDKNANLWTTVAVKRIKHLGSDRRSLYKEVVTACELDHPNIVKLFYLSIGPINPGKEKDRYDPLMLIMELMNQGSLSSYAKKLGNLHSPELVSHMLRILLDVAVGMVYLSGKGMVHRDLAARNILLTKDEDGKITAKVSDFGLARMTEDNYRFYRGKASEELPLFCMPPECLAIDELTSKFSSQGDVWSFGTLIWEAFSNGDTPRSALNLPKIDGLELLEKYKNKYRLPKNIFMSQAVYGLMEKCWNMEQRLRPPFVDLVQILNRFLQDPQTLLYV</sequence>
<dbReference type="SUPFAM" id="SSF56112">
    <property type="entry name" value="Protein kinase-like (PK-like)"/>
    <property type="match status" value="2"/>
</dbReference>